<dbReference type="Gene3D" id="3.90.550.10">
    <property type="entry name" value="Spore Coat Polysaccharide Biosynthesis Protein SpsA, Chain A"/>
    <property type="match status" value="1"/>
</dbReference>
<feature type="domain" description="MannoseP isomerase/GMP-like beta-helix" evidence="2">
    <location>
        <begin position="298"/>
        <end position="353"/>
    </location>
</feature>
<dbReference type="PANTHER" id="PTHR46390:SF1">
    <property type="entry name" value="MANNOSE-1-PHOSPHATE GUANYLYLTRANSFERASE"/>
    <property type="match status" value="1"/>
</dbReference>
<dbReference type="InterPro" id="IPR054566">
    <property type="entry name" value="ManC/GMP-like_b-helix"/>
</dbReference>
<evidence type="ECO:0000313" key="4">
    <source>
        <dbReference type="Proteomes" id="UP000469346"/>
    </source>
</evidence>
<reference evidence="3 4" key="1">
    <citation type="submission" date="2020-02" db="EMBL/GenBank/DDBJ databases">
        <title>Comparative genomics of sulfur disproportionating microorganisms.</title>
        <authorList>
            <person name="Ward L.M."/>
            <person name="Bertran E."/>
            <person name="Johnston D.T."/>
        </authorList>
    </citation>
    <scope>NUCLEOTIDE SEQUENCE [LARGE SCALE GENOMIC DNA]</scope>
    <source>
        <strain evidence="3 4">DSM 100025</strain>
    </source>
</reference>
<gene>
    <name evidence="3" type="ORF">G3N55_11930</name>
</gene>
<keyword evidence="3" id="KW-0808">Transferase</keyword>
<name>A0A6N9TUY2_DISTH</name>
<evidence type="ECO:0000259" key="2">
    <source>
        <dbReference type="Pfam" id="PF22640"/>
    </source>
</evidence>
<dbReference type="RefSeq" id="WP_163299877.1">
    <property type="nucleotide sequence ID" value="NZ_JAAGRR010000203.1"/>
</dbReference>
<evidence type="ECO:0000259" key="1">
    <source>
        <dbReference type="Pfam" id="PF00483"/>
    </source>
</evidence>
<dbReference type="AlphaFoldDB" id="A0A6N9TUY2"/>
<dbReference type="GO" id="GO:0009298">
    <property type="term" value="P:GDP-mannose biosynthetic process"/>
    <property type="evidence" value="ECO:0007669"/>
    <property type="project" value="TreeGrafter"/>
</dbReference>
<sequence>MSARRHALVLAGGTGTRLWPLSRRARPKQFLRLGGGERTLLQAAVDRVRPLVPPERLWVVAKPWMAGEVHREVPDLPEEHLLLEPCPRGTAAAVLLGALAVMGRDPEAVLAVLPSDHVVGDAAAFRRVLDAAFRWAADHPDIVAVGLRPRRPETAFGYVETAACLGTCSGVPCHRAASFHEKPGRAEAEAFLRSGRHYWNAGMALFRPGVLVETVERRAPALAAALGGLRAALGGPAAGLEAAYAALPPDSLDVALLEQADNLVVFEADFDWHDVGLWEGLREMAGRDPSGNALLGGGEAVLLDAAGLTVHVEAGRLVAALGVRDLVVAVVGEAVLVCPRDRIDDLPRLVAELERRGRGRFL</sequence>
<dbReference type="SUPFAM" id="SSF159283">
    <property type="entry name" value="Guanosine diphospho-D-mannose pyrophosphorylase/mannose-6-phosphate isomerase linker domain"/>
    <property type="match status" value="1"/>
</dbReference>
<protein>
    <submittedName>
        <fullName evidence="3">NTP transferase domain-containing protein</fullName>
    </submittedName>
</protein>
<dbReference type="InterPro" id="IPR051161">
    <property type="entry name" value="Mannose-6P_isomerase_type2"/>
</dbReference>
<organism evidence="3 4">
    <name type="scientific">Dissulfurirhabdus thermomarina</name>
    <dbReference type="NCBI Taxonomy" id="1765737"/>
    <lineage>
        <taxon>Bacteria</taxon>
        <taxon>Deltaproteobacteria</taxon>
        <taxon>Dissulfurirhabdaceae</taxon>
        <taxon>Dissulfurirhabdus</taxon>
    </lineage>
</organism>
<dbReference type="PANTHER" id="PTHR46390">
    <property type="entry name" value="MANNOSE-1-PHOSPHATE GUANYLYLTRANSFERASE"/>
    <property type="match status" value="1"/>
</dbReference>
<dbReference type="Proteomes" id="UP000469346">
    <property type="component" value="Unassembled WGS sequence"/>
</dbReference>
<proteinExistence type="predicted"/>
<dbReference type="Pfam" id="PF00483">
    <property type="entry name" value="NTP_transferase"/>
    <property type="match status" value="1"/>
</dbReference>
<dbReference type="SUPFAM" id="SSF53448">
    <property type="entry name" value="Nucleotide-diphospho-sugar transferases"/>
    <property type="match status" value="1"/>
</dbReference>
<keyword evidence="4" id="KW-1185">Reference proteome</keyword>
<dbReference type="GO" id="GO:0004475">
    <property type="term" value="F:mannose-1-phosphate guanylyltransferase (GTP) activity"/>
    <property type="evidence" value="ECO:0007669"/>
    <property type="project" value="TreeGrafter"/>
</dbReference>
<dbReference type="Pfam" id="PF22640">
    <property type="entry name" value="ManC_GMP_beta-helix"/>
    <property type="match status" value="1"/>
</dbReference>
<comment type="caution">
    <text evidence="3">The sequence shown here is derived from an EMBL/GenBank/DDBJ whole genome shotgun (WGS) entry which is preliminary data.</text>
</comment>
<evidence type="ECO:0000313" key="3">
    <source>
        <dbReference type="EMBL" id="NDY43544.1"/>
    </source>
</evidence>
<dbReference type="InterPro" id="IPR029044">
    <property type="entry name" value="Nucleotide-diphossugar_trans"/>
</dbReference>
<accession>A0A6N9TUY2</accession>
<dbReference type="InterPro" id="IPR005835">
    <property type="entry name" value="NTP_transferase_dom"/>
</dbReference>
<feature type="domain" description="Nucleotidyl transferase" evidence="1">
    <location>
        <begin position="7"/>
        <end position="285"/>
    </location>
</feature>
<dbReference type="EMBL" id="JAAGRR010000203">
    <property type="protein sequence ID" value="NDY43544.1"/>
    <property type="molecule type" value="Genomic_DNA"/>
</dbReference>